<evidence type="ECO:0000313" key="4">
    <source>
        <dbReference type="Proteomes" id="UP000694392"/>
    </source>
</evidence>
<reference evidence="3" key="2">
    <citation type="submission" date="2025-09" db="UniProtKB">
        <authorList>
            <consortium name="Ensembl"/>
        </authorList>
    </citation>
    <scope>IDENTIFICATION</scope>
</reference>
<name>A0A8D0GD87_SPHPU</name>
<dbReference type="InterPro" id="IPR024078">
    <property type="entry name" value="LmbE-like_dom_sf"/>
</dbReference>
<evidence type="ECO:0000256" key="1">
    <source>
        <dbReference type="ARBA" id="ARBA00006066"/>
    </source>
</evidence>
<dbReference type="UniPathway" id="UPA00196"/>
<dbReference type="GO" id="GO:0016020">
    <property type="term" value="C:membrane"/>
    <property type="evidence" value="ECO:0007669"/>
    <property type="project" value="GOC"/>
</dbReference>
<dbReference type="Proteomes" id="UP000694392">
    <property type="component" value="Unplaced"/>
</dbReference>
<dbReference type="GO" id="GO:0006506">
    <property type="term" value="P:GPI anchor biosynthetic process"/>
    <property type="evidence" value="ECO:0007669"/>
    <property type="project" value="UniProtKB-UniPathway"/>
</dbReference>
<keyword evidence="4" id="KW-1185">Reference proteome</keyword>
<dbReference type="GO" id="GO:0000225">
    <property type="term" value="F:N-acetylglucosaminylphosphatidylinositol deacetylase activity"/>
    <property type="evidence" value="ECO:0007669"/>
    <property type="project" value="UniProtKB-EC"/>
</dbReference>
<evidence type="ECO:0000313" key="3">
    <source>
        <dbReference type="Ensembl" id="ENSSPUP00000005016.1"/>
    </source>
</evidence>
<dbReference type="EC" id="3.5.1.89" evidence="2"/>
<dbReference type="SUPFAM" id="SSF102588">
    <property type="entry name" value="LmbE-like"/>
    <property type="match status" value="1"/>
</dbReference>
<reference evidence="3" key="1">
    <citation type="submission" date="2025-08" db="UniProtKB">
        <authorList>
            <consortium name="Ensembl"/>
        </authorList>
    </citation>
    <scope>IDENTIFICATION</scope>
</reference>
<protein>
    <recommendedName>
        <fullName evidence="2">N-acetylglucosaminylphosphatidylinositol deacetylase</fullName>
        <ecNumber evidence="2">3.5.1.89</ecNumber>
    </recommendedName>
</protein>
<proteinExistence type="inferred from homology"/>
<sequence>MEPLSFGVQGFSETGGTCLCYFPPAQMLPCGLRHSFPGHGNIHFCIETLPLEGHINPRLTHPVSTRRGARPHSDTHGCRVLTLESVNLFRKYISFLDTPISCLWSQDVLVILTKEESDQAKRAMRCHRSQLLWFRHLYMLFSRFMVINSLCFMEREGESPVRSGVW</sequence>
<dbReference type="PANTHER" id="PTHR12993:SF11">
    <property type="entry name" value="N-ACETYLGLUCOSAMINYL-PHOSPHATIDYLINOSITOL DE-N-ACETYLASE"/>
    <property type="match status" value="1"/>
</dbReference>
<dbReference type="AlphaFoldDB" id="A0A8D0GD87"/>
<comment type="similarity">
    <text evidence="1">Belongs to the PIGL family.</text>
</comment>
<evidence type="ECO:0000256" key="2">
    <source>
        <dbReference type="ARBA" id="ARBA00012176"/>
    </source>
</evidence>
<organism evidence="3 4">
    <name type="scientific">Sphenodon punctatus</name>
    <name type="common">Tuatara</name>
    <name type="synonym">Hatteria punctata</name>
    <dbReference type="NCBI Taxonomy" id="8508"/>
    <lineage>
        <taxon>Eukaryota</taxon>
        <taxon>Metazoa</taxon>
        <taxon>Chordata</taxon>
        <taxon>Craniata</taxon>
        <taxon>Vertebrata</taxon>
        <taxon>Euteleostomi</taxon>
        <taxon>Lepidosauria</taxon>
        <taxon>Sphenodontia</taxon>
        <taxon>Sphenodontidae</taxon>
        <taxon>Sphenodon</taxon>
    </lineage>
</organism>
<dbReference type="InterPro" id="IPR003737">
    <property type="entry name" value="GlcNAc_PI_deacetylase-related"/>
</dbReference>
<dbReference type="PANTHER" id="PTHR12993">
    <property type="entry name" value="N-ACETYLGLUCOSAMINYL-PHOSPHATIDYLINOSITOL DE-N-ACETYLASE-RELATED"/>
    <property type="match status" value="1"/>
</dbReference>
<dbReference type="GO" id="GO:0005783">
    <property type="term" value="C:endoplasmic reticulum"/>
    <property type="evidence" value="ECO:0007669"/>
    <property type="project" value="TreeGrafter"/>
</dbReference>
<dbReference type="Ensembl" id="ENSSPUT00000005331.1">
    <property type="protein sequence ID" value="ENSSPUP00000005016.1"/>
    <property type="gene ID" value="ENSSPUG00000003855.1"/>
</dbReference>
<dbReference type="GeneTree" id="ENSGT00390000018434"/>
<accession>A0A8D0GD87</accession>